<comment type="caution">
    <text evidence="2">The sequence shown here is derived from an EMBL/GenBank/DDBJ whole genome shotgun (WGS) entry which is preliminary data.</text>
</comment>
<dbReference type="Proteomes" id="UP000886998">
    <property type="component" value="Unassembled WGS sequence"/>
</dbReference>
<reference evidence="2" key="1">
    <citation type="submission" date="2020-08" db="EMBL/GenBank/DDBJ databases">
        <title>Multicomponent nature underlies the extraordinary mechanical properties of spider dragline silk.</title>
        <authorList>
            <person name="Kono N."/>
            <person name="Nakamura H."/>
            <person name="Mori M."/>
            <person name="Yoshida Y."/>
            <person name="Ohtoshi R."/>
            <person name="Malay A.D."/>
            <person name="Moran D.A.P."/>
            <person name="Tomita M."/>
            <person name="Numata K."/>
            <person name="Arakawa K."/>
        </authorList>
    </citation>
    <scope>NUCLEOTIDE SEQUENCE</scope>
</reference>
<dbReference type="InterPro" id="IPR036691">
    <property type="entry name" value="Endo/exonu/phosph_ase_sf"/>
</dbReference>
<evidence type="ECO:0000313" key="3">
    <source>
        <dbReference type="Proteomes" id="UP000886998"/>
    </source>
</evidence>
<dbReference type="SUPFAM" id="SSF56219">
    <property type="entry name" value="DNase I-like"/>
    <property type="match status" value="1"/>
</dbReference>
<evidence type="ECO:0000313" key="2">
    <source>
        <dbReference type="EMBL" id="GFY72942.1"/>
    </source>
</evidence>
<dbReference type="GO" id="GO:0003824">
    <property type="term" value="F:catalytic activity"/>
    <property type="evidence" value="ECO:0007669"/>
    <property type="project" value="InterPro"/>
</dbReference>
<accession>A0A8X6YJ51</accession>
<protein>
    <recommendedName>
        <fullName evidence="1">Endonuclease/exonuclease/phosphatase domain-containing protein</fullName>
    </recommendedName>
</protein>
<organism evidence="2 3">
    <name type="scientific">Trichonephila inaurata madagascariensis</name>
    <dbReference type="NCBI Taxonomy" id="2747483"/>
    <lineage>
        <taxon>Eukaryota</taxon>
        <taxon>Metazoa</taxon>
        <taxon>Ecdysozoa</taxon>
        <taxon>Arthropoda</taxon>
        <taxon>Chelicerata</taxon>
        <taxon>Arachnida</taxon>
        <taxon>Araneae</taxon>
        <taxon>Araneomorphae</taxon>
        <taxon>Entelegynae</taxon>
        <taxon>Araneoidea</taxon>
        <taxon>Nephilidae</taxon>
        <taxon>Trichonephila</taxon>
        <taxon>Trichonephila inaurata</taxon>
    </lineage>
</organism>
<dbReference type="InterPro" id="IPR005135">
    <property type="entry name" value="Endo/exonuclease/phosphatase"/>
</dbReference>
<dbReference type="Pfam" id="PF03372">
    <property type="entry name" value="Exo_endo_phos"/>
    <property type="match status" value="1"/>
</dbReference>
<sequence>MFTLITFNRVRNDFTSLRITSWNAQVLRSCVQELENFIHDWNLDIILVQETQLRPCDHVAIPNYSFHRSERTTHRGQTAIFIKRSISHHQIPIQNQAFENTAVVLNKQNDKPITIVSAYRPTKIFTNSIGIGTAA</sequence>
<dbReference type="EMBL" id="BMAV01019736">
    <property type="protein sequence ID" value="GFY72942.1"/>
    <property type="molecule type" value="Genomic_DNA"/>
</dbReference>
<keyword evidence="3" id="KW-1185">Reference proteome</keyword>
<feature type="domain" description="Endonuclease/exonuclease/phosphatase" evidence="1">
    <location>
        <begin position="21"/>
        <end position="91"/>
    </location>
</feature>
<proteinExistence type="predicted"/>
<dbReference type="OrthoDB" id="6436798at2759"/>
<dbReference type="Gene3D" id="3.60.10.10">
    <property type="entry name" value="Endonuclease/exonuclease/phosphatase"/>
    <property type="match status" value="1"/>
</dbReference>
<evidence type="ECO:0000259" key="1">
    <source>
        <dbReference type="Pfam" id="PF03372"/>
    </source>
</evidence>
<name>A0A8X6YJ51_9ARAC</name>
<dbReference type="AlphaFoldDB" id="A0A8X6YJ51"/>
<gene>
    <name evidence="2" type="ORF">TNIN_154651</name>
</gene>